<keyword evidence="4" id="KW-1185">Reference proteome</keyword>
<evidence type="ECO:0000256" key="1">
    <source>
        <dbReference type="SAM" id="MobiDB-lite"/>
    </source>
</evidence>
<proteinExistence type="predicted"/>
<feature type="region of interest" description="Disordered" evidence="1">
    <location>
        <begin position="276"/>
        <end position="354"/>
    </location>
</feature>
<feature type="chain" id="PRO_5024286735" description="DUF11 domain-containing protein" evidence="2">
    <location>
        <begin position="34"/>
        <end position="386"/>
    </location>
</feature>
<evidence type="ECO:0008006" key="5">
    <source>
        <dbReference type="Google" id="ProtNLM"/>
    </source>
</evidence>
<sequence>MAMSSPRRAPALLALLCAVGATTLVGFAGPAGAAGRSDVTWSVAPADANGPDGRSVIDLELAGGQEATEHVAVINRSTKEVVFAIDANDGYLTAKGLFDMRPSDATPTDGGAWIKVPGKVTIPAGATAVVPVKVTVPQNATPGDHPAGVTASVETIFEQVRVQNRVGVRVNLRVTGDYAAKLAVTDLRAEYTGSWNPFAAGSIDVTYTVANAGNVRVAPDAQIRTSALAGESGWDDTSEAKTREIMPGGSREFTARVTGVWPMGSITTKVVAIPALVGESPPERRRRTSDDRHHTLGTAMATARSPRRRLLRHPGGRLPPPPPAPGRDPPRGKRPDRPLRRRTERLTLPGMGRSLSSRADQRFMSMSDFVRIQSHLWIGWAGLALA</sequence>
<feature type="compositionally biased region" description="Basic residues" evidence="1">
    <location>
        <begin position="305"/>
        <end position="315"/>
    </location>
</feature>
<dbReference type="EMBL" id="BLAD01000075">
    <property type="protein sequence ID" value="GES03960.1"/>
    <property type="molecule type" value="Genomic_DNA"/>
</dbReference>
<feature type="signal peptide" evidence="2">
    <location>
        <begin position="1"/>
        <end position="33"/>
    </location>
</feature>
<feature type="compositionally biased region" description="Basic and acidic residues" evidence="1">
    <location>
        <begin position="328"/>
        <end position="338"/>
    </location>
</feature>
<comment type="caution">
    <text evidence="3">The sequence shown here is derived from an EMBL/GenBank/DDBJ whole genome shotgun (WGS) entry which is preliminary data.</text>
</comment>
<dbReference type="Proteomes" id="UP000334990">
    <property type="component" value="Unassembled WGS sequence"/>
</dbReference>
<keyword evidence="2" id="KW-0732">Signal</keyword>
<name>A0A5M3W6Q5_9ACTN</name>
<dbReference type="AlphaFoldDB" id="A0A5M3W6Q5"/>
<reference evidence="3 4" key="1">
    <citation type="submission" date="2019-10" db="EMBL/GenBank/DDBJ databases">
        <title>Whole genome shotgun sequence of Acrocarpospora corrugata NBRC 13972.</title>
        <authorList>
            <person name="Ichikawa N."/>
            <person name="Kimura A."/>
            <person name="Kitahashi Y."/>
            <person name="Komaki H."/>
            <person name="Oguchi A."/>
        </authorList>
    </citation>
    <scope>NUCLEOTIDE SEQUENCE [LARGE SCALE GENOMIC DNA]</scope>
    <source>
        <strain evidence="3 4">NBRC 13972</strain>
    </source>
</reference>
<accession>A0A5M3W6Q5</accession>
<organism evidence="3 4">
    <name type="scientific">Acrocarpospora corrugata</name>
    <dbReference type="NCBI Taxonomy" id="35763"/>
    <lineage>
        <taxon>Bacteria</taxon>
        <taxon>Bacillati</taxon>
        <taxon>Actinomycetota</taxon>
        <taxon>Actinomycetes</taxon>
        <taxon>Streptosporangiales</taxon>
        <taxon>Streptosporangiaceae</taxon>
        <taxon>Acrocarpospora</taxon>
    </lineage>
</organism>
<evidence type="ECO:0000313" key="3">
    <source>
        <dbReference type="EMBL" id="GES03960.1"/>
    </source>
</evidence>
<evidence type="ECO:0000256" key="2">
    <source>
        <dbReference type="SAM" id="SignalP"/>
    </source>
</evidence>
<evidence type="ECO:0000313" key="4">
    <source>
        <dbReference type="Proteomes" id="UP000334990"/>
    </source>
</evidence>
<protein>
    <recommendedName>
        <fullName evidence="5">DUF11 domain-containing protein</fullName>
    </recommendedName>
</protein>
<feature type="compositionally biased region" description="Pro residues" evidence="1">
    <location>
        <begin position="317"/>
        <end position="327"/>
    </location>
</feature>
<gene>
    <name evidence="3" type="ORF">Acor_60260</name>
</gene>